<dbReference type="SMART" id="SM00662">
    <property type="entry name" value="RPOLD"/>
    <property type="match status" value="1"/>
</dbReference>
<dbReference type="GO" id="GO:0003899">
    <property type="term" value="F:DNA-directed RNA polymerase activity"/>
    <property type="evidence" value="ECO:0007669"/>
    <property type="project" value="InterPro"/>
</dbReference>
<dbReference type="InterPro" id="IPR036603">
    <property type="entry name" value="RBP11-like"/>
</dbReference>
<dbReference type="EMBL" id="SDIL01000053">
    <property type="protein sequence ID" value="RXK38131.1"/>
    <property type="molecule type" value="Genomic_DNA"/>
</dbReference>
<dbReference type="InParanoid" id="A0A4Q1BK45"/>
<gene>
    <name evidence="6" type="ORF">M231_04592</name>
</gene>
<accession>A0A4Q1BK45</accession>
<comment type="caution">
    <text evidence="6">The sequence shown here is derived from an EMBL/GenBank/DDBJ whole genome shotgun (WGS) entry which is preliminary data.</text>
</comment>
<keyword evidence="1 6" id="KW-0240">DNA-directed RNA polymerase</keyword>
<dbReference type="STRING" id="5217.A0A4Q1BK45"/>
<evidence type="ECO:0000256" key="4">
    <source>
        <dbReference type="SAM" id="MobiDB-lite"/>
    </source>
</evidence>
<dbReference type="CDD" id="cd07031">
    <property type="entry name" value="RNAP_II_RPB3"/>
    <property type="match status" value="1"/>
</dbReference>
<dbReference type="VEuPathDB" id="FungiDB:TREMEDRAFT_45370"/>
<dbReference type="FunCoup" id="A0A4Q1BK45">
    <property type="interactions" value="520"/>
</dbReference>
<evidence type="ECO:0000256" key="1">
    <source>
        <dbReference type="ARBA" id="ARBA00022478"/>
    </source>
</evidence>
<dbReference type="Proteomes" id="UP000289152">
    <property type="component" value="Unassembled WGS sequence"/>
</dbReference>
<dbReference type="AlphaFoldDB" id="A0A4Q1BK45"/>
<dbReference type="HAMAP" id="MF_00320">
    <property type="entry name" value="RNApol_arch_Rpo3"/>
    <property type="match status" value="1"/>
</dbReference>
<dbReference type="InterPro" id="IPR011263">
    <property type="entry name" value="DNA-dir_RNA_pol_RpoA/D/Rpb3"/>
</dbReference>
<dbReference type="InterPro" id="IPR036643">
    <property type="entry name" value="RNApol_insert_sf"/>
</dbReference>
<protein>
    <submittedName>
        <fullName evidence="6">DNA-directed RNA polymerase II subunit RPB3</fullName>
    </submittedName>
</protein>
<dbReference type="PANTHER" id="PTHR11800:SF2">
    <property type="entry name" value="DNA-DIRECTED RNA POLYMERASE II SUBUNIT RPB3"/>
    <property type="match status" value="1"/>
</dbReference>
<feature type="region of interest" description="Disordered" evidence="4">
    <location>
        <begin position="142"/>
        <end position="188"/>
    </location>
</feature>
<dbReference type="PANTHER" id="PTHR11800">
    <property type="entry name" value="DNA-DIRECTED RNA POLYMERASE"/>
    <property type="match status" value="1"/>
</dbReference>
<dbReference type="Pfam" id="PF01000">
    <property type="entry name" value="RNA_pol_A_bac"/>
    <property type="match status" value="1"/>
</dbReference>
<dbReference type="InterPro" id="IPR022842">
    <property type="entry name" value="RNAP_Rpo3/Rpb3/RPAC1"/>
</dbReference>
<dbReference type="InterPro" id="IPR050518">
    <property type="entry name" value="Rpo3/RPB3_RNA_Pol_subunit"/>
</dbReference>
<dbReference type="GO" id="GO:0006366">
    <property type="term" value="P:transcription by RNA polymerase II"/>
    <property type="evidence" value="ECO:0007669"/>
    <property type="project" value="TreeGrafter"/>
</dbReference>
<evidence type="ECO:0000259" key="5">
    <source>
        <dbReference type="SMART" id="SM00662"/>
    </source>
</evidence>
<dbReference type="Pfam" id="PF01193">
    <property type="entry name" value="RNA_pol_L"/>
    <property type="match status" value="1"/>
</dbReference>
<dbReference type="GO" id="GO:0046983">
    <property type="term" value="F:protein dimerization activity"/>
    <property type="evidence" value="ECO:0007669"/>
    <property type="project" value="InterPro"/>
</dbReference>
<dbReference type="GO" id="GO:0005665">
    <property type="term" value="C:RNA polymerase II, core complex"/>
    <property type="evidence" value="ECO:0007669"/>
    <property type="project" value="TreeGrafter"/>
</dbReference>
<comment type="similarity">
    <text evidence="3">Belongs to the archaeal Rpo3/eukaryotic RPB3 RNA polymerase subunit family.</text>
</comment>
<reference evidence="6 7" key="1">
    <citation type="submission" date="2016-06" db="EMBL/GenBank/DDBJ databases">
        <title>Evolution of pathogenesis and genome organization in the Tremellales.</title>
        <authorList>
            <person name="Cuomo C."/>
            <person name="Litvintseva A."/>
            <person name="Heitman J."/>
            <person name="Chen Y."/>
            <person name="Sun S."/>
            <person name="Springer D."/>
            <person name="Dromer F."/>
            <person name="Young S."/>
            <person name="Zeng Q."/>
            <person name="Chapman S."/>
            <person name="Gujja S."/>
            <person name="Saif S."/>
            <person name="Birren B."/>
        </authorList>
    </citation>
    <scope>NUCLEOTIDE SEQUENCE [LARGE SCALE GENOMIC DNA]</scope>
    <source>
        <strain evidence="6 7">ATCC 28783</strain>
    </source>
</reference>
<dbReference type="OrthoDB" id="270173at2759"/>
<dbReference type="Gene3D" id="3.30.1360.10">
    <property type="entry name" value="RNA polymerase, RBP11-like subunit"/>
    <property type="match status" value="1"/>
</dbReference>
<feature type="domain" description="DNA-directed RNA polymerase RpoA/D/Rpb3-type" evidence="5">
    <location>
        <begin position="36"/>
        <end position="310"/>
    </location>
</feature>
<keyword evidence="2" id="KW-0804">Transcription</keyword>
<proteinExistence type="inferred from homology"/>
<sequence length="369" mass="39964">MNGFIDGENQAGPSVIVPLGPTNQPRVLVRSLTKDEVNFNLSGMELALANSIRRVMMADVPTVCIDQVLFAQNTSPIPDEMLAHRLGMVPLISRNVSKGLRRTSDCDCDEGCYYCTVTLRLKVSYTHGERGKFMPITSNMLEVVPSPGGPPPPDPYGPPPDLSPDDQQVVNNRDPELGQPVGKNDSATPPILLAKLSRGQEIDLTCKAYSGIAKFHAKWSPLSAVAFEYDPHNKLRHTTYWYETDEKAEWPLSSNAAFEAPPQPDEPFDFNAVPSTFYLNAEGVGAVPVREVVEQGIDILVENLANVILAVQRETGVDEDEEGGGLVEPDMGMGMTNGINGHVNGQSMGGYGTGYGDGMGAYGMSPLRR</sequence>
<feature type="compositionally biased region" description="Pro residues" evidence="4">
    <location>
        <begin position="147"/>
        <end position="162"/>
    </location>
</feature>
<evidence type="ECO:0000256" key="2">
    <source>
        <dbReference type="ARBA" id="ARBA00023163"/>
    </source>
</evidence>
<organism evidence="6 7">
    <name type="scientific">Tremella mesenterica</name>
    <name type="common">Jelly fungus</name>
    <dbReference type="NCBI Taxonomy" id="5217"/>
    <lineage>
        <taxon>Eukaryota</taxon>
        <taxon>Fungi</taxon>
        <taxon>Dikarya</taxon>
        <taxon>Basidiomycota</taxon>
        <taxon>Agaricomycotina</taxon>
        <taxon>Tremellomycetes</taxon>
        <taxon>Tremellales</taxon>
        <taxon>Tremellaceae</taxon>
        <taxon>Tremella</taxon>
    </lineage>
</organism>
<name>A0A4Q1BK45_TREME</name>
<evidence type="ECO:0000313" key="7">
    <source>
        <dbReference type="Proteomes" id="UP000289152"/>
    </source>
</evidence>
<dbReference type="Gene3D" id="2.170.120.12">
    <property type="entry name" value="DNA-directed RNA polymerase, insert domain"/>
    <property type="match status" value="1"/>
</dbReference>
<dbReference type="InterPro" id="IPR011262">
    <property type="entry name" value="DNA-dir_RNA_pol_insert"/>
</dbReference>
<dbReference type="SUPFAM" id="SSF56553">
    <property type="entry name" value="Insert subdomain of RNA polymerase alpha subunit"/>
    <property type="match status" value="1"/>
</dbReference>
<dbReference type="SUPFAM" id="SSF55257">
    <property type="entry name" value="RBP11-like subunits of RNA polymerase"/>
    <property type="match status" value="1"/>
</dbReference>
<keyword evidence="7" id="KW-1185">Reference proteome</keyword>
<evidence type="ECO:0000256" key="3">
    <source>
        <dbReference type="ARBA" id="ARBA00025804"/>
    </source>
</evidence>
<evidence type="ECO:0000313" key="6">
    <source>
        <dbReference type="EMBL" id="RXK38131.1"/>
    </source>
</evidence>